<reference evidence="6" key="1">
    <citation type="journal article" date="2014" name="Front. Microbiol.">
        <title>High frequency of phylogenetically diverse reductive dehalogenase-homologous genes in deep subseafloor sedimentary metagenomes.</title>
        <authorList>
            <person name="Kawai M."/>
            <person name="Futagami T."/>
            <person name="Toyoda A."/>
            <person name="Takaki Y."/>
            <person name="Nishi S."/>
            <person name="Hori S."/>
            <person name="Arai W."/>
            <person name="Tsubouchi T."/>
            <person name="Morono Y."/>
            <person name="Uchiyama I."/>
            <person name="Ito T."/>
            <person name="Fujiyama A."/>
            <person name="Inagaki F."/>
            <person name="Takami H."/>
        </authorList>
    </citation>
    <scope>NUCLEOTIDE SEQUENCE</scope>
    <source>
        <strain evidence="6">Expedition CK06-06</strain>
    </source>
</reference>
<accession>X1ADL8</accession>
<dbReference type="PANTHER" id="PTHR42908">
    <property type="entry name" value="TRANSLATION ELONGATION FACTOR-RELATED"/>
    <property type="match status" value="1"/>
</dbReference>
<dbReference type="Pfam" id="PF03764">
    <property type="entry name" value="EFG_IV"/>
    <property type="match status" value="1"/>
</dbReference>
<dbReference type="CDD" id="cd01514">
    <property type="entry name" value="Elongation_Factor_C"/>
    <property type="match status" value="1"/>
</dbReference>
<dbReference type="GO" id="GO:0005829">
    <property type="term" value="C:cytosol"/>
    <property type="evidence" value="ECO:0007669"/>
    <property type="project" value="TreeGrafter"/>
</dbReference>
<evidence type="ECO:0000256" key="4">
    <source>
        <dbReference type="ARBA" id="ARBA00023134"/>
    </source>
</evidence>
<proteinExistence type="predicted"/>
<dbReference type="PANTHER" id="PTHR42908:SF3">
    <property type="entry name" value="ELONGATION FACTOR-LIKE GTPASE 1"/>
    <property type="match status" value="1"/>
</dbReference>
<comment type="caution">
    <text evidence="6">The sequence shown here is derived from an EMBL/GenBank/DDBJ whole genome shotgun (WGS) entry which is preliminary data.</text>
</comment>
<protein>
    <recommendedName>
        <fullName evidence="1">Elongation factor 2</fullName>
    </recommendedName>
</protein>
<dbReference type="EMBL" id="BART01009715">
    <property type="protein sequence ID" value="GAG80019.1"/>
    <property type="molecule type" value="Genomic_DNA"/>
</dbReference>
<evidence type="ECO:0000256" key="1">
    <source>
        <dbReference type="ARBA" id="ARBA00017891"/>
    </source>
</evidence>
<organism evidence="6">
    <name type="scientific">marine sediment metagenome</name>
    <dbReference type="NCBI Taxonomy" id="412755"/>
    <lineage>
        <taxon>unclassified sequences</taxon>
        <taxon>metagenomes</taxon>
        <taxon>ecological metagenomes</taxon>
    </lineage>
</organism>
<keyword evidence="2" id="KW-0963">Cytoplasm</keyword>
<sequence>MEMGPLAGEPVRGVKIKLEDATVHEDPVHCGPGQLIPATRAGIFAALLLANPILVEPLLKINVKVPVEQVGVITSIIAQKRGRVLSITQKEYLTYIIGEIPASDTFDLSEVMRGATGGRAFWGTEFSRWEGIPASLLQQTVRDVRKRRGLSAQPPNPYDLLK</sequence>
<keyword evidence="4" id="KW-0342">GTP-binding</keyword>
<dbReference type="SUPFAM" id="SSF54980">
    <property type="entry name" value="EF-G C-terminal domain-like"/>
    <property type="match status" value="1"/>
</dbReference>
<dbReference type="GO" id="GO:0003746">
    <property type="term" value="F:translation elongation factor activity"/>
    <property type="evidence" value="ECO:0007669"/>
    <property type="project" value="TreeGrafter"/>
</dbReference>
<keyword evidence="3" id="KW-0547">Nucleotide-binding</keyword>
<dbReference type="SMART" id="SM00838">
    <property type="entry name" value="EFG_C"/>
    <property type="match status" value="1"/>
</dbReference>
<evidence type="ECO:0000256" key="2">
    <source>
        <dbReference type="ARBA" id="ARBA00022490"/>
    </source>
</evidence>
<evidence type="ECO:0000313" key="6">
    <source>
        <dbReference type="EMBL" id="GAG80019.1"/>
    </source>
</evidence>
<evidence type="ECO:0000259" key="5">
    <source>
        <dbReference type="SMART" id="SM00838"/>
    </source>
</evidence>
<evidence type="ECO:0000256" key="3">
    <source>
        <dbReference type="ARBA" id="ARBA00022741"/>
    </source>
</evidence>
<dbReference type="Gene3D" id="3.30.70.240">
    <property type="match status" value="1"/>
</dbReference>
<feature type="domain" description="Elongation factor EFG" evidence="5">
    <location>
        <begin position="53"/>
        <end position="140"/>
    </location>
</feature>
<dbReference type="SUPFAM" id="SSF54211">
    <property type="entry name" value="Ribosomal protein S5 domain 2-like"/>
    <property type="match status" value="1"/>
</dbReference>
<dbReference type="AlphaFoldDB" id="X1ADL8"/>
<gene>
    <name evidence="6" type="ORF">S01H4_21440</name>
</gene>
<dbReference type="GO" id="GO:0003924">
    <property type="term" value="F:GTPase activity"/>
    <property type="evidence" value="ECO:0007669"/>
    <property type="project" value="TreeGrafter"/>
</dbReference>
<dbReference type="InterPro" id="IPR005517">
    <property type="entry name" value="Transl_elong_EFG/EF2_IV"/>
</dbReference>
<dbReference type="InterPro" id="IPR014721">
    <property type="entry name" value="Ribsml_uS5_D2-typ_fold_subgr"/>
</dbReference>
<dbReference type="Pfam" id="PF00679">
    <property type="entry name" value="EFG_C"/>
    <property type="match status" value="1"/>
</dbReference>
<dbReference type="GO" id="GO:0005525">
    <property type="term" value="F:GTP binding"/>
    <property type="evidence" value="ECO:0007669"/>
    <property type="project" value="UniProtKB-KW"/>
</dbReference>
<name>X1ADL8_9ZZZZ</name>
<dbReference type="InterPro" id="IPR000640">
    <property type="entry name" value="EFG_V-like"/>
</dbReference>
<dbReference type="Gene3D" id="3.30.230.10">
    <property type="match status" value="1"/>
</dbReference>
<dbReference type="InterPro" id="IPR020568">
    <property type="entry name" value="Ribosomal_Su5_D2-typ_SF"/>
</dbReference>
<dbReference type="GO" id="GO:1990904">
    <property type="term" value="C:ribonucleoprotein complex"/>
    <property type="evidence" value="ECO:0007669"/>
    <property type="project" value="TreeGrafter"/>
</dbReference>
<dbReference type="InterPro" id="IPR035647">
    <property type="entry name" value="EFG_III/V"/>
</dbReference>